<accession>E1JUV2</accession>
<dbReference type="SUPFAM" id="SSF52266">
    <property type="entry name" value="SGNH hydrolase"/>
    <property type="match status" value="1"/>
</dbReference>
<evidence type="ECO:0000313" key="3">
    <source>
        <dbReference type="EMBL" id="EFL51866.1"/>
    </source>
</evidence>
<feature type="chain" id="PRO_5003147959" evidence="2">
    <location>
        <begin position="25"/>
        <end position="394"/>
    </location>
</feature>
<keyword evidence="2" id="KW-0732">Signal</keyword>
<dbReference type="InterPro" id="IPR051532">
    <property type="entry name" value="Ester_Hydrolysis_Enzymes"/>
</dbReference>
<feature type="signal peptide" evidence="2">
    <location>
        <begin position="1"/>
        <end position="24"/>
    </location>
</feature>
<evidence type="ECO:0000256" key="2">
    <source>
        <dbReference type="SAM" id="SignalP"/>
    </source>
</evidence>
<name>E1JUV2_SOLFR</name>
<dbReference type="InterPro" id="IPR036514">
    <property type="entry name" value="SGNH_hydro_sf"/>
</dbReference>
<protein>
    <submittedName>
        <fullName evidence="3">Uncharacterized protein</fullName>
    </submittedName>
</protein>
<dbReference type="PANTHER" id="PTHR30383:SF24">
    <property type="entry name" value="THIOESTERASE 1_PROTEASE 1_LYSOPHOSPHOLIPASE L1"/>
    <property type="match status" value="1"/>
</dbReference>
<organism evidence="3 4">
    <name type="scientific">Solidesulfovibrio fructosivorans JJ]</name>
    <dbReference type="NCBI Taxonomy" id="596151"/>
    <lineage>
        <taxon>Bacteria</taxon>
        <taxon>Pseudomonadati</taxon>
        <taxon>Thermodesulfobacteriota</taxon>
        <taxon>Desulfovibrionia</taxon>
        <taxon>Desulfovibrionales</taxon>
        <taxon>Desulfovibrionaceae</taxon>
        <taxon>Solidesulfovibrio</taxon>
    </lineage>
</organism>
<proteinExistence type="predicted"/>
<dbReference type="RefSeq" id="WP_005992422.1">
    <property type="nucleotide sequence ID" value="NZ_AECZ01000007.1"/>
</dbReference>
<gene>
    <name evidence="3" type="ORF">DesfrDRAFT_1401</name>
</gene>
<keyword evidence="4" id="KW-1185">Reference proteome</keyword>
<evidence type="ECO:0000256" key="1">
    <source>
        <dbReference type="SAM" id="MobiDB-lite"/>
    </source>
</evidence>
<dbReference type="eggNOG" id="COG2845">
    <property type="taxonomic scope" value="Bacteria"/>
</dbReference>
<sequence>MQSIMKIALAVCMTAAMSILPACINTSGKSSKNAAYEARTYPAHTPTVPTAPEAEVKSAPQPAPPAAAPPAGVPLAPPPVASTRPASPEEQTKATLEPKPVQAAALPQPKSEPAAPVVKTPFTTTAKPAQPTETDKAPPAKETTVASVEQPAAPALPGLKKKTPQEPTGPAAEKTASAAPKAAGGKVAVVGDSLAVGIGMTMSNRMKRYEGLGCVPLGKVSTGLISKRFFDWDKKLTELVAKEKLTAVVVMMGGNDANNPIAGKAAGTPEWSAAYQEKAEDFLHIASKAGIKVLWVGLPAMRDAAYNKRVEAVNEAAKAACAKVGGCSYMEASTIFTDDSGKFVQAKTIGGKKVSLRAKDGVHMTMNGYDLLCRQVLDKLSADGNLPAEKTSSK</sequence>
<dbReference type="STRING" id="596151.DesfrDRAFT_1401"/>
<feature type="region of interest" description="Disordered" evidence="1">
    <location>
        <begin position="43"/>
        <end position="184"/>
    </location>
</feature>
<dbReference type="AlphaFoldDB" id="E1JUV2"/>
<dbReference type="Proteomes" id="UP000006250">
    <property type="component" value="Unassembled WGS sequence"/>
</dbReference>
<feature type="compositionally biased region" description="Pro residues" evidence="1">
    <location>
        <begin position="61"/>
        <end position="80"/>
    </location>
</feature>
<dbReference type="InterPro" id="IPR007407">
    <property type="entry name" value="DUF459"/>
</dbReference>
<reference evidence="3 4" key="1">
    <citation type="submission" date="2010-08" db="EMBL/GenBank/DDBJ databases">
        <title>The draft genome of Desulfovibrio fructosovorans JJ.</title>
        <authorList>
            <consortium name="US DOE Joint Genome Institute (JGI-PGF)"/>
            <person name="Lucas S."/>
            <person name="Copeland A."/>
            <person name="Lapidus A."/>
            <person name="Cheng J.-F."/>
            <person name="Bruce D."/>
            <person name="Goodwin L."/>
            <person name="Pitluck S."/>
            <person name="Land M.L."/>
            <person name="Hauser L."/>
            <person name="Chang Y.-J."/>
            <person name="Jeffries C."/>
            <person name="Wall J.D."/>
            <person name="Stahl D.A."/>
            <person name="Arkin A.P."/>
            <person name="Dehal P."/>
            <person name="Stolyar S.M."/>
            <person name="Hazen T.C."/>
            <person name="Woyke T.J."/>
        </authorList>
    </citation>
    <scope>NUCLEOTIDE SEQUENCE [LARGE SCALE GENOMIC DNA]</scope>
    <source>
        <strain evidence="3 4">JJ</strain>
    </source>
</reference>
<comment type="caution">
    <text evidence="3">The sequence shown here is derived from an EMBL/GenBank/DDBJ whole genome shotgun (WGS) entry which is preliminary data.</text>
</comment>
<dbReference type="PANTHER" id="PTHR30383">
    <property type="entry name" value="THIOESTERASE 1/PROTEASE 1/LYSOPHOSPHOLIPASE L1"/>
    <property type="match status" value="1"/>
</dbReference>
<feature type="compositionally biased region" description="Low complexity" evidence="1">
    <location>
        <begin position="171"/>
        <end position="184"/>
    </location>
</feature>
<dbReference type="EMBL" id="AECZ01000007">
    <property type="protein sequence ID" value="EFL51866.1"/>
    <property type="molecule type" value="Genomic_DNA"/>
</dbReference>
<evidence type="ECO:0000313" key="4">
    <source>
        <dbReference type="Proteomes" id="UP000006250"/>
    </source>
</evidence>
<dbReference type="Gene3D" id="3.40.50.1110">
    <property type="entry name" value="SGNH hydrolase"/>
    <property type="match status" value="1"/>
</dbReference>
<dbReference type="Pfam" id="PF04311">
    <property type="entry name" value="DUF459"/>
    <property type="match status" value="1"/>
</dbReference>
<dbReference type="GO" id="GO:0004622">
    <property type="term" value="F:phosphatidylcholine lysophospholipase activity"/>
    <property type="evidence" value="ECO:0007669"/>
    <property type="project" value="TreeGrafter"/>
</dbReference>